<dbReference type="STRING" id="3469.A0A4Y7KJE3"/>
<feature type="non-terminal residue" evidence="1">
    <location>
        <position position="81"/>
    </location>
</feature>
<keyword evidence="2" id="KW-1185">Reference proteome</keyword>
<accession>A0A4Y7KJE3</accession>
<sequence length="81" mass="9259">MVMDMYPPGSSAGLGLAATLKVDKVKMIDISFTDDNESESVSASMEDLRFDVSESYREKKDPKDVKWHRELFLFGIRHLDM</sequence>
<evidence type="ECO:0000313" key="2">
    <source>
        <dbReference type="Proteomes" id="UP000316621"/>
    </source>
</evidence>
<dbReference type="EMBL" id="CM010721">
    <property type="protein sequence ID" value="RZC72005.1"/>
    <property type="molecule type" value="Genomic_DNA"/>
</dbReference>
<name>A0A4Y7KJE3_PAPSO</name>
<dbReference type="Proteomes" id="UP000316621">
    <property type="component" value="Chromosome 7"/>
</dbReference>
<evidence type="ECO:0000313" key="1">
    <source>
        <dbReference type="EMBL" id="RZC72005.1"/>
    </source>
</evidence>
<protein>
    <submittedName>
        <fullName evidence="1">Uncharacterized protein</fullName>
    </submittedName>
</protein>
<dbReference type="Gramene" id="RZC72005">
    <property type="protein sequence ID" value="RZC72005"/>
    <property type="gene ID" value="C5167_035165"/>
</dbReference>
<gene>
    <name evidence="1" type="ORF">C5167_035165</name>
</gene>
<proteinExistence type="predicted"/>
<reference evidence="1 2" key="1">
    <citation type="journal article" date="2018" name="Science">
        <title>The opium poppy genome and morphinan production.</title>
        <authorList>
            <person name="Guo L."/>
            <person name="Winzer T."/>
            <person name="Yang X."/>
            <person name="Li Y."/>
            <person name="Ning Z."/>
            <person name="He Z."/>
            <person name="Teodor R."/>
            <person name="Lu Y."/>
            <person name="Bowser T.A."/>
            <person name="Graham I.A."/>
            <person name="Ye K."/>
        </authorList>
    </citation>
    <scope>NUCLEOTIDE SEQUENCE [LARGE SCALE GENOMIC DNA]</scope>
    <source>
        <strain evidence="2">cv. HN1</strain>
        <tissue evidence="1">Leaves</tissue>
    </source>
</reference>
<dbReference type="AlphaFoldDB" id="A0A4Y7KJE3"/>
<organism evidence="1 2">
    <name type="scientific">Papaver somniferum</name>
    <name type="common">Opium poppy</name>
    <dbReference type="NCBI Taxonomy" id="3469"/>
    <lineage>
        <taxon>Eukaryota</taxon>
        <taxon>Viridiplantae</taxon>
        <taxon>Streptophyta</taxon>
        <taxon>Embryophyta</taxon>
        <taxon>Tracheophyta</taxon>
        <taxon>Spermatophyta</taxon>
        <taxon>Magnoliopsida</taxon>
        <taxon>Ranunculales</taxon>
        <taxon>Papaveraceae</taxon>
        <taxon>Papaveroideae</taxon>
        <taxon>Papaver</taxon>
    </lineage>
</organism>